<protein>
    <submittedName>
        <fullName evidence="5">Transcriptional regulator, MarR family</fullName>
    </submittedName>
</protein>
<dbReference type="SUPFAM" id="SSF46785">
    <property type="entry name" value="Winged helix' DNA-binding domain"/>
    <property type="match status" value="1"/>
</dbReference>
<accession>A0A1M5NQM7</accession>
<keyword evidence="6" id="KW-1185">Reference proteome</keyword>
<dbReference type="EMBL" id="FQXH01000005">
    <property type="protein sequence ID" value="SHG91745.1"/>
    <property type="molecule type" value="Genomic_DNA"/>
</dbReference>
<evidence type="ECO:0000259" key="4">
    <source>
        <dbReference type="PROSITE" id="PS50995"/>
    </source>
</evidence>
<keyword evidence="3" id="KW-0804">Transcription</keyword>
<keyword evidence="2" id="KW-0238">DNA-binding</keyword>
<dbReference type="Gene3D" id="1.10.10.10">
    <property type="entry name" value="Winged helix-like DNA-binding domain superfamily/Winged helix DNA-binding domain"/>
    <property type="match status" value="1"/>
</dbReference>
<dbReference type="GO" id="GO:0003700">
    <property type="term" value="F:DNA-binding transcription factor activity"/>
    <property type="evidence" value="ECO:0007669"/>
    <property type="project" value="InterPro"/>
</dbReference>
<dbReference type="RefSeq" id="WP_072722970.1">
    <property type="nucleotide sequence ID" value="NZ_FQXH01000005.1"/>
</dbReference>
<dbReference type="PANTHER" id="PTHR42756">
    <property type="entry name" value="TRANSCRIPTIONAL REGULATOR, MARR"/>
    <property type="match status" value="1"/>
</dbReference>
<feature type="domain" description="HTH marR-type" evidence="4">
    <location>
        <begin position="1"/>
        <end position="140"/>
    </location>
</feature>
<dbReference type="GO" id="GO:0003677">
    <property type="term" value="F:DNA binding"/>
    <property type="evidence" value="ECO:0007669"/>
    <property type="project" value="UniProtKB-KW"/>
</dbReference>
<gene>
    <name evidence="5" type="ORF">SAMN02744040_00166</name>
</gene>
<name>A0A1M5NQM7_9FIRM</name>
<evidence type="ECO:0000256" key="2">
    <source>
        <dbReference type="ARBA" id="ARBA00023125"/>
    </source>
</evidence>
<evidence type="ECO:0000256" key="3">
    <source>
        <dbReference type="ARBA" id="ARBA00023163"/>
    </source>
</evidence>
<proteinExistence type="predicted"/>
<dbReference type="InterPro" id="IPR036388">
    <property type="entry name" value="WH-like_DNA-bd_sf"/>
</dbReference>
<evidence type="ECO:0000313" key="5">
    <source>
        <dbReference type="EMBL" id="SHG91745.1"/>
    </source>
</evidence>
<dbReference type="PANTHER" id="PTHR42756:SF1">
    <property type="entry name" value="TRANSCRIPTIONAL REPRESSOR OF EMRAB OPERON"/>
    <property type="match status" value="1"/>
</dbReference>
<keyword evidence="1" id="KW-0805">Transcription regulation</keyword>
<dbReference type="Pfam" id="PF01047">
    <property type="entry name" value="MarR"/>
    <property type="match status" value="1"/>
</dbReference>
<organism evidence="5 6">
    <name type="scientific">Tepidibacter thalassicus DSM 15285</name>
    <dbReference type="NCBI Taxonomy" id="1123350"/>
    <lineage>
        <taxon>Bacteria</taxon>
        <taxon>Bacillati</taxon>
        <taxon>Bacillota</taxon>
        <taxon>Clostridia</taxon>
        <taxon>Peptostreptococcales</taxon>
        <taxon>Peptostreptococcaceae</taxon>
        <taxon>Tepidibacter</taxon>
    </lineage>
</organism>
<dbReference type="PRINTS" id="PR00598">
    <property type="entry name" value="HTHMARR"/>
</dbReference>
<dbReference type="InterPro" id="IPR036390">
    <property type="entry name" value="WH_DNA-bd_sf"/>
</dbReference>
<evidence type="ECO:0000313" key="6">
    <source>
        <dbReference type="Proteomes" id="UP000242520"/>
    </source>
</evidence>
<dbReference type="OrthoDB" id="5461037at2"/>
<dbReference type="PROSITE" id="PS50995">
    <property type="entry name" value="HTH_MARR_2"/>
    <property type="match status" value="1"/>
</dbReference>
<sequence>MNEVIKELNKLIVDIFYDIICIEKEIFSKGEFKDLSINEVRTIQAIGLDEARKMSEVAMDLKITIGTLTTAINRLEKKGYVERLRIEKDRRVVKIKLTDKGKLVYKIHEDFHYEIIKNIVCTMNKDEQKVLIQSLQNVRDFFKTKYY</sequence>
<dbReference type="AlphaFoldDB" id="A0A1M5NQM7"/>
<dbReference type="Proteomes" id="UP000242520">
    <property type="component" value="Unassembled WGS sequence"/>
</dbReference>
<reference evidence="6" key="1">
    <citation type="submission" date="2016-11" db="EMBL/GenBank/DDBJ databases">
        <authorList>
            <person name="Varghese N."/>
            <person name="Submissions S."/>
        </authorList>
    </citation>
    <scope>NUCLEOTIDE SEQUENCE [LARGE SCALE GENOMIC DNA]</scope>
    <source>
        <strain evidence="6">DSM 15285</strain>
    </source>
</reference>
<dbReference type="STRING" id="1123350.SAMN02744040_00166"/>
<dbReference type="SMART" id="SM00347">
    <property type="entry name" value="HTH_MARR"/>
    <property type="match status" value="1"/>
</dbReference>
<dbReference type="InterPro" id="IPR000835">
    <property type="entry name" value="HTH_MarR-typ"/>
</dbReference>
<evidence type="ECO:0000256" key="1">
    <source>
        <dbReference type="ARBA" id="ARBA00023015"/>
    </source>
</evidence>